<comment type="similarity">
    <text evidence="4 14">Belongs to the cytochrome P450 family.</text>
</comment>
<reference evidence="15" key="1">
    <citation type="submission" date="2023-03" db="EMBL/GenBank/DDBJ databases">
        <title>Massive genome expansion in bonnet fungi (Mycena s.s.) driven by repeated elements and novel gene families across ecological guilds.</title>
        <authorList>
            <consortium name="Lawrence Berkeley National Laboratory"/>
            <person name="Harder C.B."/>
            <person name="Miyauchi S."/>
            <person name="Viragh M."/>
            <person name="Kuo A."/>
            <person name="Thoen E."/>
            <person name="Andreopoulos B."/>
            <person name="Lu D."/>
            <person name="Skrede I."/>
            <person name="Drula E."/>
            <person name="Henrissat B."/>
            <person name="Morin E."/>
            <person name="Kohler A."/>
            <person name="Barry K."/>
            <person name="LaButti K."/>
            <person name="Morin E."/>
            <person name="Salamov A."/>
            <person name="Lipzen A."/>
            <person name="Mereny Z."/>
            <person name="Hegedus B."/>
            <person name="Baldrian P."/>
            <person name="Stursova M."/>
            <person name="Weitz H."/>
            <person name="Taylor A."/>
            <person name="Grigoriev I.V."/>
            <person name="Nagy L.G."/>
            <person name="Martin F."/>
            <person name="Kauserud H."/>
        </authorList>
    </citation>
    <scope>NUCLEOTIDE SEQUENCE</scope>
    <source>
        <strain evidence="15">CBHHK173m</strain>
    </source>
</reference>
<comment type="subcellular location">
    <subcellularLocation>
        <location evidence="2">Membrane</location>
    </subcellularLocation>
</comment>
<dbReference type="PANTHER" id="PTHR24305:SF166">
    <property type="entry name" value="CYTOCHROME P450 12A4, MITOCHONDRIAL-RELATED"/>
    <property type="match status" value="1"/>
</dbReference>
<organism evidence="15 16">
    <name type="scientific">Mycena belliarum</name>
    <dbReference type="NCBI Taxonomy" id="1033014"/>
    <lineage>
        <taxon>Eukaryota</taxon>
        <taxon>Fungi</taxon>
        <taxon>Dikarya</taxon>
        <taxon>Basidiomycota</taxon>
        <taxon>Agaricomycotina</taxon>
        <taxon>Agaricomycetes</taxon>
        <taxon>Agaricomycetidae</taxon>
        <taxon>Agaricales</taxon>
        <taxon>Marasmiineae</taxon>
        <taxon>Mycenaceae</taxon>
        <taxon>Mycena</taxon>
    </lineage>
</organism>
<evidence type="ECO:0000256" key="1">
    <source>
        <dbReference type="ARBA" id="ARBA00001971"/>
    </source>
</evidence>
<dbReference type="GO" id="GO:0016020">
    <property type="term" value="C:membrane"/>
    <property type="evidence" value="ECO:0007669"/>
    <property type="project" value="UniProtKB-SubCell"/>
</dbReference>
<evidence type="ECO:0000256" key="8">
    <source>
        <dbReference type="ARBA" id="ARBA00022989"/>
    </source>
</evidence>
<keyword evidence="7 13" id="KW-0479">Metal-binding</keyword>
<keyword evidence="9 14" id="KW-0560">Oxidoreductase</keyword>
<accession>A0AAD6TTE8</accession>
<dbReference type="GO" id="GO:0020037">
    <property type="term" value="F:heme binding"/>
    <property type="evidence" value="ECO:0007669"/>
    <property type="project" value="InterPro"/>
</dbReference>
<evidence type="ECO:0000313" key="15">
    <source>
        <dbReference type="EMBL" id="KAJ7074846.1"/>
    </source>
</evidence>
<dbReference type="CDD" id="cd11069">
    <property type="entry name" value="CYP_FUM15-like"/>
    <property type="match status" value="1"/>
</dbReference>
<dbReference type="Pfam" id="PF00067">
    <property type="entry name" value="p450"/>
    <property type="match status" value="1"/>
</dbReference>
<keyword evidence="6" id="KW-0812">Transmembrane</keyword>
<dbReference type="PRINTS" id="PR00385">
    <property type="entry name" value="P450"/>
</dbReference>
<keyword evidence="12" id="KW-0472">Membrane</keyword>
<dbReference type="PANTHER" id="PTHR24305">
    <property type="entry name" value="CYTOCHROME P450"/>
    <property type="match status" value="1"/>
</dbReference>
<dbReference type="GO" id="GO:0004497">
    <property type="term" value="F:monooxygenase activity"/>
    <property type="evidence" value="ECO:0007669"/>
    <property type="project" value="UniProtKB-KW"/>
</dbReference>
<keyword evidence="16" id="KW-1185">Reference proteome</keyword>
<evidence type="ECO:0000256" key="3">
    <source>
        <dbReference type="ARBA" id="ARBA00004721"/>
    </source>
</evidence>
<dbReference type="InterPro" id="IPR001128">
    <property type="entry name" value="Cyt_P450"/>
</dbReference>
<comment type="caution">
    <text evidence="15">The sequence shown here is derived from an EMBL/GenBank/DDBJ whole genome shotgun (WGS) entry which is preliminary data.</text>
</comment>
<dbReference type="InterPro" id="IPR002403">
    <property type="entry name" value="Cyt_P450_E_grp-IV"/>
</dbReference>
<evidence type="ECO:0000256" key="9">
    <source>
        <dbReference type="ARBA" id="ARBA00023002"/>
    </source>
</evidence>
<dbReference type="PRINTS" id="PR00465">
    <property type="entry name" value="EP450IV"/>
</dbReference>
<dbReference type="PROSITE" id="PS00086">
    <property type="entry name" value="CYTOCHROME_P450"/>
    <property type="match status" value="1"/>
</dbReference>
<dbReference type="EMBL" id="JARJCN010000110">
    <property type="protein sequence ID" value="KAJ7074846.1"/>
    <property type="molecule type" value="Genomic_DNA"/>
</dbReference>
<dbReference type="Proteomes" id="UP001222325">
    <property type="component" value="Unassembled WGS sequence"/>
</dbReference>
<keyword evidence="5 13" id="KW-0349">Heme</keyword>
<dbReference type="AlphaFoldDB" id="A0AAD6TTE8"/>
<dbReference type="Gene3D" id="1.10.630.10">
    <property type="entry name" value="Cytochrome P450"/>
    <property type="match status" value="1"/>
</dbReference>
<sequence>MLSPLQLIVSLCGSLTAFALLKILRRIYQELTSPTRTLPGPESSHFLYGNLKQIMEDHDSGLLESWIAQYGPTIKFHHLFGRFQMFTVDPKAIHHVLMHTTIYQKSQLQRDTLSRIVGPGLLVVEGDVHRRQRKIMNPSFGIPQTRALTEIFVDKSMQLRDIMVAEAAKGGGVARIEAISWLSKATLDIIGLAGFNYDINALGARAGDAPNELAEAFEAMFHAEPDNLTVLRFIQARIPVLRSIPTKTEAIERRSQATIARVGRRLLEQSKREVAESGTFETGRARDLLTLLVRANTAKDIPESQRLSDEDVIAQVPTFLVAGHETTSTAVTWALFALTQNIPAQTRLREELLGLSTENPTMEELNEFKYLDCIVRETLRLYAPVPATSRIAMQDDVVLLSIPVTDKRGVVHDHWRVRKGDRVFIPILAMNRDVRTWGPDAMEFVPERWEAAPPPSTGLPGVWGDMLTFNGGPRACIGFRFSLVETKALLFALVRGLHFELGVLLADLGKNSDGIVQRPNVRIEPTKGNQLPLLVRPVRR</sequence>
<evidence type="ECO:0000256" key="12">
    <source>
        <dbReference type="ARBA" id="ARBA00023136"/>
    </source>
</evidence>
<dbReference type="GO" id="GO:0005506">
    <property type="term" value="F:iron ion binding"/>
    <property type="evidence" value="ECO:0007669"/>
    <property type="project" value="InterPro"/>
</dbReference>
<dbReference type="InterPro" id="IPR050121">
    <property type="entry name" value="Cytochrome_P450_monoxygenase"/>
</dbReference>
<keyword evidence="11 14" id="KW-0503">Monooxygenase</keyword>
<evidence type="ECO:0000256" key="5">
    <source>
        <dbReference type="ARBA" id="ARBA00022617"/>
    </source>
</evidence>
<evidence type="ECO:0000256" key="2">
    <source>
        <dbReference type="ARBA" id="ARBA00004370"/>
    </source>
</evidence>
<gene>
    <name evidence="15" type="ORF">B0H15DRAFT_868708</name>
</gene>
<evidence type="ECO:0000256" key="10">
    <source>
        <dbReference type="ARBA" id="ARBA00023004"/>
    </source>
</evidence>
<evidence type="ECO:0000313" key="16">
    <source>
        <dbReference type="Proteomes" id="UP001222325"/>
    </source>
</evidence>
<evidence type="ECO:0000256" key="13">
    <source>
        <dbReference type="PIRSR" id="PIRSR602403-1"/>
    </source>
</evidence>
<evidence type="ECO:0000256" key="4">
    <source>
        <dbReference type="ARBA" id="ARBA00010617"/>
    </source>
</evidence>
<comment type="pathway">
    <text evidence="3">Secondary metabolite biosynthesis; terpenoid biosynthesis.</text>
</comment>
<proteinExistence type="inferred from homology"/>
<dbReference type="GO" id="GO:0016705">
    <property type="term" value="F:oxidoreductase activity, acting on paired donors, with incorporation or reduction of molecular oxygen"/>
    <property type="evidence" value="ECO:0007669"/>
    <property type="project" value="InterPro"/>
</dbReference>
<evidence type="ECO:0000256" key="6">
    <source>
        <dbReference type="ARBA" id="ARBA00022692"/>
    </source>
</evidence>
<dbReference type="SUPFAM" id="SSF48264">
    <property type="entry name" value="Cytochrome P450"/>
    <property type="match status" value="1"/>
</dbReference>
<keyword evidence="10 13" id="KW-0408">Iron</keyword>
<comment type="cofactor">
    <cofactor evidence="1 13">
        <name>heme</name>
        <dbReference type="ChEBI" id="CHEBI:30413"/>
    </cofactor>
</comment>
<feature type="binding site" description="axial binding residue" evidence="13">
    <location>
        <position position="476"/>
    </location>
    <ligand>
        <name>heme</name>
        <dbReference type="ChEBI" id="CHEBI:30413"/>
    </ligand>
    <ligandPart>
        <name>Fe</name>
        <dbReference type="ChEBI" id="CHEBI:18248"/>
    </ligandPart>
</feature>
<evidence type="ECO:0000256" key="7">
    <source>
        <dbReference type="ARBA" id="ARBA00022723"/>
    </source>
</evidence>
<evidence type="ECO:0000256" key="11">
    <source>
        <dbReference type="ARBA" id="ARBA00023033"/>
    </source>
</evidence>
<dbReference type="InterPro" id="IPR036396">
    <property type="entry name" value="Cyt_P450_sf"/>
</dbReference>
<name>A0AAD6TTE8_9AGAR</name>
<protein>
    <submittedName>
        <fullName evidence="15">Cytochrome P450</fullName>
    </submittedName>
</protein>
<keyword evidence="8" id="KW-1133">Transmembrane helix</keyword>
<dbReference type="InterPro" id="IPR017972">
    <property type="entry name" value="Cyt_P450_CS"/>
</dbReference>
<evidence type="ECO:0000256" key="14">
    <source>
        <dbReference type="RuleBase" id="RU000461"/>
    </source>
</evidence>